<dbReference type="SUPFAM" id="SSF46785">
    <property type="entry name" value="Winged helix' DNA-binding domain"/>
    <property type="match status" value="1"/>
</dbReference>
<dbReference type="Pfam" id="PF01638">
    <property type="entry name" value="HxlR"/>
    <property type="match status" value="1"/>
</dbReference>
<dbReference type="InterPro" id="IPR002577">
    <property type="entry name" value="HTH_HxlR"/>
</dbReference>
<dbReference type="PROSITE" id="PS51118">
    <property type="entry name" value="HTH_HXLR"/>
    <property type="match status" value="1"/>
</dbReference>
<evidence type="ECO:0000256" key="1">
    <source>
        <dbReference type="ARBA" id="ARBA00023015"/>
    </source>
</evidence>
<reference evidence="5 6" key="1">
    <citation type="submission" date="2019-08" db="EMBL/GenBank/DDBJ databases">
        <title>In-depth cultivation of the pig gut microbiome towards novel bacterial diversity and tailored functional studies.</title>
        <authorList>
            <person name="Wylensek D."/>
            <person name="Hitch T.C.A."/>
            <person name="Clavel T."/>
        </authorList>
    </citation>
    <scope>NUCLEOTIDE SEQUENCE [LARGE SCALE GENOMIC DNA]</scope>
    <source>
        <strain evidence="5 6">WB03_NA08</strain>
    </source>
</reference>
<accession>A0A6N7WAE0</accession>
<evidence type="ECO:0000256" key="2">
    <source>
        <dbReference type="ARBA" id="ARBA00023125"/>
    </source>
</evidence>
<dbReference type="RefSeq" id="WP_154546699.1">
    <property type="nucleotide sequence ID" value="NZ_VULO01000020.1"/>
</dbReference>
<dbReference type="EMBL" id="VULO01000020">
    <property type="protein sequence ID" value="MSS85453.1"/>
    <property type="molecule type" value="Genomic_DNA"/>
</dbReference>
<keyword evidence="1" id="KW-0805">Transcription regulation</keyword>
<dbReference type="PANTHER" id="PTHR33204">
    <property type="entry name" value="TRANSCRIPTIONAL REGULATOR, MARR FAMILY"/>
    <property type="match status" value="1"/>
</dbReference>
<keyword evidence="6" id="KW-1185">Reference proteome</keyword>
<evidence type="ECO:0000313" key="6">
    <source>
        <dbReference type="Proteomes" id="UP000470875"/>
    </source>
</evidence>
<protein>
    <submittedName>
        <fullName evidence="5">Helix-turn-helix transcriptional regulator</fullName>
    </submittedName>
</protein>
<keyword evidence="3" id="KW-0804">Transcription</keyword>
<organism evidence="5 6">
    <name type="scientific">Scrofimicrobium canadense</name>
    <dbReference type="NCBI Taxonomy" id="2652290"/>
    <lineage>
        <taxon>Bacteria</taxon>
        <taxon>Bacillati</taxon>
        <taxon>Actinomycetota</taxon>
        <taxon>Actinomycetes</taxon>
        <taxon>Actinomycetales</taxon>
        <taxon>Actinomycetaceae</taxon>
        <taxon>Scrofimicrobium</taxon>
    </lineage>
</organism>
<dbReference type="PANTHER" id="PTHR33204:SF18">
    <property type="entry name" value="TRANSCRIPTIONAL REGULATORY PROTEIN"/>
    <property type="match status" value="1"/>
</dbReference>
<name>A0A6N7WAE0_9ACTO</name>
<dbReference type="AlphaFoldDB" id="A0A6N7WAE0"/>
<dbReference type="Gene3D" id="1.10.10.10">
    <property type="entry name" value="Winged helix-like DNA-binding domain superfamily/Winged helix DNA-binding domain"/>
    <property type="match status" value="1"/>
</dbReference>
<dbReference type="Proteomes" id="UP000470875">
    <property type="component" value="Unassembled WGS sequence"/>
</dbReference>
<comment type="caution">
    <text evidence="5">The sequence shown here is derived from an EMBL/GenBank/DDBJ whole genome shotgun (WGS) entry which is preliminary data.</text>
</comment>
<evidence type="ECO:0000256" key="3">
    <source>
        <dbReference type="ARBA" id="ARBA00023163"/>
    </source>
</evidence>
<proteinExistence type="predicted"/>
<sequence length="127" mass="14146">MVTTTEQRGNPYAQGCPTRRILDRIGDKWTVLIVGALGEKALRFSELKRRIEGISQKMLTQTLRTLEEDGLITRTLIAQVPVKVEYQLTAAGQSLRAPLRALEEWAIEHMGEVLDARAAHADLTAAH</sequence>
<dbReference type="InterPro" id="IPR036390">
    <property type="entry name" value="WH_DNA-bd_sf"/>
</dbReference>
<gene>
    <name evidence="5" type="ORF">FYJ24_12010</name>
</gene>
<keyword evidence="2" id="KW-0238">DNA-binding</keyword>
<feature type="domain" description="HTH hxlR-type" evidence="4">
    <location>
        <begin position="16"/>
        <end position="114"/>
    </location>
</feature>
<evidence type="ECO:0000313" key="5">
    <source>
        <dbReference type="EMBL" id="MSS85453.1"/>
    </source>
</evidence>
<dbReference type="GO" id="GO:0003677">
    <property type="term" value="F:DNA binding"/>
    <property type="evidence" value="ECO:0007669"/>
    <property type="project" value="UniProtKB-KW"/>
</dbReference>
<dbReference type="InterPro" id="IPR036388">
    <property type="entry name" value="WH-like_DNA-bd_sf"/>
</dbReference>
<evidence type="ECO:0000259" key="4">
    <source>
        <dbReference type="PROSITE" id="PS51118"/>
    </source>
</evidence>